<feature type="transmembrane region" description="Helical" evidence="7">
    <location>
        <begin position="20"/>
        <end position="40"/>
    </location>
</feature>
<dbReference type="GO" id="GO:0044874">
    <property type="term" value="P:lipoprotein localization to outer membrane"/>
    <property type="evidence" value="ECO:0007669"/>
    <property type="project" value="TreeGrafter"/>
</dbReference>
<feature type="transmembrane region" description="Helical" evidence="7">
    <location>
        <begin position="368"/>
        <end position="386"/>
    </location>
</feature>
<protein>
    <submittedName>
        <fullName evidence="10">Membrane protein</fullName>
    </submittedName>
</protein>
<evidence type="ECO:0000313" key="11">
    <source>
        <dbReference type="Proteomes" id="UP000028547"/>
    </source>
</evidence>
<comment type="subcellular location">
    <subcellularLocation>
        <location evidence="1">Cell membrane</location>
        <topology evidence="1">Multi-pass membrane protein</topology>
    </subcellularLocation>
</comment>
<evidence type="ECO:0000256" key="3">
    <source>
        <dbReference type="ARBA" id="ARBA00022475"/>
    </source>
</evidence>
<sequence>MPFELFVALRFLREGRAQTALIFAGASVGVAVIIFLSALIDGLQASLVDKTLGSQAHILLRAPDEAARPLVSSPDALVQVVRPAQRLRTIDQWQQVLRLMERTPGVTAVSPSVSGAGLASRGTASRSIVVRGVEPERFERIIDVPSKLVAGQWRLLGAEAVIGQKLARELGVVVGDTLRVTTADGRADSFLVTGLFDLGTQEVNERWVLVPLRSGQTLLDLVGGVTTLELRVTDLFGAQALAERLSQRTGLVAESWMTLNAQLLVALQSQSSSRYMIQFFVIIAVALGIASVLVVSVVQKSREIGILKAMGTTTPQVMRVFLIQGAVVGLVGSLLGGLMGAGLARFFASLATNPDGSPTFPIQLDAKLFLTASAVAIVTGLLSAVAPARRASGLDPAVVIREA</sequence>
<dbReference type="PANTHER" id="PTHR30489">
    <property type="entry name" value="LIPOPROTEIN-RELEASING SYSTEM TRANSMEMBRANE PROTEIN LOLE"/>
    <property type="match status" value="1"/>
</dbReference>
<dbReference type="PANTHER" id="PTHR30489:SF0">
    <property type="entry name" value="LIPOPROTEIN-RELEASING SYSTEM TRANSMEMBRANE PROTEIN LOLE"/>
    <property type="match status" value="1"/>
</dbReference>
<evidence type="ECO:0000256" key="1">
    <source>
        <dbReference type="ARBA" id="ARBA00004651"/>
    </source>
</evidence>
<evidence type="ECO:0000259" key="8">
    <source>
        <dbReference type="Pfam" id="PF02687"/>
    </source>
</evidence>
<dbReference type="InterPro" id="IPR051447">
    <property type="entry name" value="Lipoprotein-release_system"/>
</dbReference>
<dbReference type="Pfam" id="PF02687">
    <property type="entry name" value="FtsX"/>
    <property type="match status" value="1"/>
</dbReference>
<dbReference type="InterPro" id="IPR003838">
    <property type="entry name" value="ABC3_permease_C"/>
</dbReference>
<keyword evidence="6 7" id="KW-0472">Membrane</keyword>
<keyword evidence="3" id="KW-1003">Cell membrane</keyword>
<evidence type="ECO:0000256" key="6">
    <source>
        <dbReference type="ARBA" id="ARBA00023136"/>
    </source>
</evidence>
<dbReference type="InterPro" id="IPR025857">
    <property type="entry name" value="MacB_PCD"/>
</dbReference>
<comment type="similarity">
    <text evidence="2">Belongs to the ABC-4 integral membrane protein family. LolC/E subfamily.</text>
</comment>
<evidence type="ECO:0000256" key="4">
    <source>
        <dbReference type="ARBA" id="ARBA00022692"/>
    </source>
</evidence>
<gene>
    <name evidence="10" type="ORF">Q664_18660</name>
</gene>
<dbReference type="RefSeq" id="WP_043396807.1">
    <property type="nucleotide sequence ID" value="NZ_JPMI01000121.1"/>
</dbReference>
<keyword evidence="5 7" id="KW-1133">Transmembrane helix</keyword>
<organism evidence="10 11">
    <name type="scientific">Archangium violaceum Cb vi76</name>
    <dbReference type="NCBI Taxonomy" id="1406225"/>
    <lineage>
        <taxon>Bacteria</taxon>
        <taxon>Pseudomonadati</taxon>
        <taxon>Myxococcota</taxon>
        <taxon>Myxococcia</taxon>
        <taxon>Myxococcales</taxon>
        <taxon>Cystobacterineae</taxon>
        <taxon>Archangiaceae</taxon>
        <taxon>Archangium</taxon>
    </lineage>
</organism>
<evidence type="ECO:0000256" key="7">
    <source>
        <dbReference type="SAM" id="Phobius"/>
    </source>
</evidence>
<feature type="transmembrane region" description="Helical" evidence="7">
    <location>
        <begin position="275"/>
        <end position="299"/>
    </location>
</feature>
<evidence type="ECO:0000259" key="9">
    <source>
        <dbReference type="Pfam" id="PF12704"/>
    </source>
</evidence>
<dbReference type="Proteomes" id="UP000028547">
    <property type="component" value="Unassembled WGS sequence"/>
</dbReference>
<feature type="transmembrane region" description="Helical" evidence="7">
    <location>
        <begin position="320"/>
        <end position="348"/>
    </location>
</feature>
<feature type="domain" description="ABC3 transporter permease C-terminal" evidence="8">
    <location>
        <begin position="277"/>
        <end position="396"/>
    </location>
</feature>
<accession>A0A084SU23</accession>
<dbReference type="GO" id="GO:0098797">
    <property type="term" value="C:plasma membrane protein complex"/>
    <property type="evidence" value="ECO:0007669"/>
    <property type="project" value="TreeGrafter"/>
</dbReference>
<proteinExistence type="inferred from homology"/>
<dbReference type="Pfam" id="PF12704">
    <property type="entry name" value="MacB_PCD"/>
    <property type="match status" value="1"/>
</dbReference>
<keyword evidence="4 7" id="KW-0812">Transmembrane</keyword>
<evidence type="ECO:0000256" key="2">
    <source>
        <dbReference type="ARBA" id="ARBA00005236"/>
    </source>
</evidence>
<evidence type="ECO:0000256" key="5">
    <source>
        <dbReference type="ARBA" id="ARBA00022989"/>
    </source>
</evidence>
<reference evidence="10 11" key="1">
    <citation type="submission" date="2014-07" db="EMBL/GenBank/DDBJ databases">
        <title>Draft Genome Sequence of Gephyronic Acid Producer, Cystobacter violaceus Strain Cb vi76.</title>
        <authorList>
            <person name="Stevens D.C."/>
            <person name="Young J."/>
            <person name="Carmichael R."/>
            <person name="Tan J."/>
            <person name="Taylor R.E."/>
        </authorList>
    </citation>
    <scope>NUCLEOTIDE SEQUENCE [LARGE SCALE GENOMIC DNA]</scope>
    <source>
        <strain evidence="10 11">Cb vi76</strain>
    </source>
</reference>
<evidence type="ECO:0000313" key="10">
    <source>
        <dbReference type="EMBL" id="KFA91958.1"/>
    </source>
</evidence>
<name>A0A084SU23_9BACT</name>
<feature type="domain" description="MacB-like periplasmic core" evidence="9">
    <location>
        <begin position="19"/>
        <end position="246"/>
    </location>
</feature>
<dbReference type="EMBL" id="JPMI01000121">
    <property type="protein sequence ID" value="KFA91958.1"/>
    <property type="molecule type" value="Genomic_DNA"/>
</dbReference>
<dbReference type="AlphaFoldDB" id="A0A084SU23"/>
<comment type="caution">
    <text evidence="10">The sequence shown here is derived from an EMBL/GenBank/DDBJ whole genome shotgun (WGS) entry which is preliminary data.</text>
</comment>